<feature type="domain" description="RDRP core" evidence="2">
    <location>
        <begin position="211"/>
        <end position="402"/>
    </location>
</feature>
<evidence type="ECO:0000313" key="4">
    <source>
        <dbReference type="Proteomes" id="UP000309038"/>
    </source>
</evidence>
<dbReference type="PANTHER" id="PTHR23079">
    <property type="entry name" value="RNA-DEPENDENT RNA POLYMERASE"/>
    <property type="match status" value="1"/>
</dbReference>
<keyword evidence="1" id="KW-0694">RNA-binding</keyword>
<dbReference type="GO" id="GO:0003723">
    <property type="term" value="F:RNA binding"/>
    <property type="evidence" value="ECO:0007669"/>
    <property type="project" value="UniProtKB-KW"/>
</dbReference>
<dbReference type="InterPro" id="IPR057596">
    <property type="entry name" value="RDRP_core"/>
</dbReference>
<protein>
    <recommendedName>
        <fullName evidence="1">RNA-dependent RNA polymerase</fullName>
        <ecNumber evidence="1">2.7.7.48</ecNumber>
    </recommendedName>
</protein>
<dbReference type="GO" id="GO:0003968">
    <property type="term" value="F:RNA-directed RNA polymerase activity"/>
    <property type="evidence" value="ECO:0007669"/>
    <property type="project" value="UniProtKB-KW"/>
</dbReference>
<dbReference type="Proteomes" id="UP000309038">
    <property type="component" value="Unassembled WGS sequence"/>
</dbReference>
<dbReference type="PANTHER" id="PTHR23079:SF14">
    <property type="entry name" value="RNA-DEPENDENT RNA POLYMERASE"/>
    <property type="match status" value="1"/>
</dbReference>
<keyword evidence="1" id="KW-0696">RNA-directed RNA polymerase</keyword>
<reference evidence="3 4" key="1">
    <citation type="submission" date="2019-02" db="EMBL/GenBank/DDBJ databases">
        <title>Genome sequencing of the rare red list fungi Phlebia centrifuga.</title>
        <authorList>
            <person name="Buettner E."/>
            <person name="Kellner H."/>
        </authorList>
    </citation>
    <scope>NUCLEOTIDE SEQUENCE [LARGE SCALE GENOMIC DNA]</scope>
    <source>
        <strain evidence="3 4">DSM 108282</strain>
    </source>
</reference>
<proteinExistence type="inferred from homology"/>
<comment type="caution">
    <text evidence="3">The sequence shown here is derived from an EMBL/GenBank/DDBJ whole genome shotgun (WGS) entry which is preliminary data.</text>
</comment>
<dbReference type="AlphaFoldDB" id="A0A4S4KLM8"/>
<accession>A0A4S4KLM8</accession>
<name>A0A4S4KLM8_9APHY</name>
<dbReference type="InterPro" id="IPR007855">
    <property type="entry name" value="RDRP"/>
</dbReference>
<organism evidence="3 4">
    <name type="scientific">Hermanssonia centrifuga</name>
    <dbReference type="NCBI Taxonomy" id="98765"/>
    <lineage>
        <taxon>Eukaryota</taxon>
        <taxon>Fungi</taxon>
        <taxon>Dikarya</taxon>
        <taxon>Basidiomycota</taxon>
        <taxon>Agaricomycotina</taxon>
        <taxon>Agaricomycetes</taxon>
        <taxon>Polyporales</taxon>
        <taxon>Meruliaceae</taxon>
        <taxon>Hermanssonia</taxon>
    </lineage>
</organism>
<evidence type="ECO:0000256" key="1">
    <source>
        <dbReference type="RuleBase" id="RU363098"/>
    </source>
</evidence>
<dbReference type="EC" id="2.7.7.48" evidence="1"/>
<comment type="similarity">
    <text evidence="1">Belongs to the RdRP family.</text>
</comment>
<keyword evidence="1" id="KW-0808">Transferase</keyword>
<gene>
    <name evidence="3" type="ORF">EW026_g3275</name>
</gene>
<evidence type="ECO:0000313" key="3">
    <source>
        <dbReference type="EMBL" id="THG98986.1"/>
    </source>
</evidence>
<keyword evidence="4" id="KW-1185">Reference proteome</keyword>
<sequence length="594" mass="67973">MKVPNECIMTDGCGYASADVFKALQSQFCWNTYPTAVQVRINGAKGLLVLDPERSSVTLDEKPQISIRPSQTKISYPAGAVYDRARYTIDVLRSSRMSTPARLSEETIINLAENGVHIQIFLDLLKLSLESRVDRLTTWEGPQGLFQLWREVAKEGSIVSARLAREEAGSARAKGYVYEDRYADEGYEDEDDLFAAASSEHSTAWWEDPLTRHPCKVPTDIQRAVAVHHTALRNYVDVIVVSTKGHIVNGESLARHIASMTGGGDYDGDLMQVFWHPGFVANFRSADKRFADEPASLASCLHKVNESVQSFRERVPRTTPYKEQILEMQSYLLGSLKNASLVGTYNKFWEWSIFKNGYDHDETLRLAYLFCAILDGSKTGVTVDPDQLRRDRLPTFIMEELQAEVQKEYGMQLRRIEERLPQTYRSLDHDLAKPWLTFFEKAKRRAAKKQMEMQYIVHQIEEHVRIVYDAWQTTIKDQARGSLRFTELPIVERQDRLRKISRMFDSGPVDDESDGLYDEKQLRQIKASYAYYYDNQQEGSRSSKGWTRFPWDCAARTLCEIKAEAVSGGQTKTVTQDFYSRFVIHGAFTSSDRI</sequence>
<keyword evidence="1" id="KW-0548">Nucleotidyltransferase</keyword>
<feature type="domain" description="RDRP core" evidence="2">
    <location>
        <begin position="7"/>
        <end position="140"/>
    </location>
</feature>
<dbReference type="GO" id="GO:0031380">
    <property type="term" value="C:nuclear RNA-directed RNA polymerase complex"/>
    <property type="evidence" value="ECO:0007669"/>
    <property type="project" value="TreeGrafter"/>
</dbReference>
<evidence type="ECO:0000259" key="2">
    <source>
        <dbReference type="Pfam" id="PF05183"/>
    </source>
</evidence>
<comment type="catalytic activity">
    <reaction evidence="1">
        <text>RNA(n) + a ribonucleoside 5'-triphosphate = RNA(n+1) + diphosphate</text>
        <dbReference type="Rhea" id="RHEA:21248"/>
        <dbReference type="Rhea" id="RHEA-COMP:14527"/>
        <dbReference type="Rhea" id="RHEA-COMP:17342"/>
        <dbReference type="ChEBI" id="CHEBI:33019"/>
        <dbReference type="ChEBI" id="CHEBI:61557"/>
        <dbReference type="ChEBI" id="CHEBI:140395"/>
        <dbReference type="EC" id="2.7.7.48"/>
    </reaction>
</comment>
<dbReference type="EMBL" id="SGPJ01000096">
    <property type="protein sequence ID" value="THG98986.1"/>
    <property type="molecule type" value="Genomic_DNA"/>
</dbReference>
<dbReference type="Pfam" id="PF05183">
    <property type="entry name" value="RdRP"/>
    <property type="match status" value="2"/>
</dbReference>
<dbReference type="GO" id="GO:0030422">
    <property type="term" value="P:siRNA processing"/>
    <property type="evidence" value="ECO:0007669"/>
    <property type="project" value="TreeGrafter"/>
</dbReference>